<dbReference type="EMBL" id="VSRR010069497">
    <property type="protein sequence ID" value="MPC85771.1"/>
    <property type="molecule type" value="Genomic_DNA"/>
</dbReference>
<accession>A0A5B7IK14</accession>
<keyword evidence="2" id="KW-1185">Reference proteome</keyword>
<evidence type="ECO:0000313" key="1">
    <source>
        <dbReference type="EMBL" id="MPC85771.1"/>
    </source>
</evidence>
<evidence type="ECO:0000313" key="2">
    <source>
        <dbReference type="Proteomes" id="UP000324222"/>
    </source>
</evidence>
<sequence length="76" mass="8217">MKAGRGAARPAVSAFNIPPHTSHAHIALTLLHHPHTTRLSLHCSPPRSGRLHALLTRHLPRPVVSISSTWGVNITT</sequence>
<organism evidence="1 2">
    <name type="scientific">Portunus trituberculatus</name>
    <name type="common">Swimming crab</name>
    <name type="synonym">Neptunus trituberculatus</name>
    <dbReference type="NCBI Taxonomy" id="210409"/>
    <lineage>
        <taxon>Eukaryota</taxon>
        <taxon>Metazoa</taxon>
        <taxon>Ecdysozoa</taxon>
        <taxon>Arthropoda</taxon>
        <taxon>Crustacea</taxon>
        <taxon>Multicrustacea</taxon>
        <taxon>Malacostraca</taxon>
        <taxon>Eumalacostraca</taxon>
        <taxon>Eucarida</taxon>
        <taxon>Decapoda</taxon>
        <taxon>Pleocyemata</taxon>
        <taxon>Brachyura</taxon>
        <taxon>Eubrachyura</taxon>
        <taxon>Portunoidea</taxon>
        <taxon>Portunidae</taxon>
        <taxon>Portuninae</taxon>
        <taxon>Portunus</taxon>
    </lineage>
</organism>
<proteinExistence type="predicted"/>
<gene>
    <name evidence="1" type="ORF">E2C01_080563</name>
</gene>
<protein>
    <submittedName>
        <fullName evidence="1">Uncharacterized protein</fullName>
    </submittedName>
</protein>
<name>A0A5B7IK14_PORTR</name>
<reference evidence="1 2" key="1">
    <citation type="submission" date="2019-05" db="EMBL/GenBank/DDBJ databases">
        <title>Another draft genome of Portunus trituberculatus and its Hox gene families provides insights of decapod evolution.</title>
        <authorList>
            <person name="Jeong J.-H."/>
            <person name="Song I."/>
            <person name="Kim S."/>
            <person name="Choi T."/>
            <person name="Kim D."/>
            <person name="Ryu S."/>
            <person name="Kim W."/>
        </authorList>
    </citation>
    <scope>NUCLEOTIDE SEQUENCE [LARGE SCALE GENOMIC DNA]</scope>
    <source>
        <tissue evidence="1">Muscle</tissue>
    </source>
</reference>
<comment type="caution">
    <text evidence="1">The sequence shown here is derived from an EMBL/GenBank/DDBJ whole genome shotgun (WGS) entry which is preliminary data.</text>
</comment>
<dbReference type="Proteomes" id="UP000324222">
    <property type="component" value="Unassembled WGS sequence"/>
</dbReference>
<dbReference type="AlphaFoldDB" id="A0A5B7IK14"/>